<name>A0A058Z827_FONAL</name>
<evidence type="ECO:0000313" key="7">
    <source>
        <dbReference type="Proteomes" id="UP000030693"/>
    </source>
</evidence>
<dbReference type="FunFam" id="2.30.30.770:FF:000001">
    <property type="entry name" value="60S ribosomal protein L27"/>
    <property type="match status" value="1"/>
</dbReference>
<accession>A0A058Z827</accession>
<evidence type="ECO:0000256" key="2">
    <source>
        <dbReference type="ARBA" id="ARBA00022980"/>
    </source>
</evidence>
<dbReference type="EMBL" id="KB932204">
    <property type="protein sequence ID" value="KCV70439.1"/>
    <property type="molecule type" value="Genomic_DNA"/>
</dbReference>
<dbReference type="GO" id="GO:1990904">
    <property type="term" value="C:ribonucleoprotein complex"/>
    <property type="evidence" value="ECO:0007669"/>
    <property type="project" value="UniProtKB-KW"/>
</dbReference>
<dbReference type="SUPFAM" id="SSF50104">
    <property type="entry name" value="Translation proteins SH3-like domain"/>
    <property type="match status" value="1"/>
</dbReference>
<keyword evidence="3 4" id="KW-0687">Ribonucleoprotein</keyword>
<dbReference type="OMA" id="KMLNYNH"/>
<protein>
    <recommendedName>
        <fullName evidence="4">60S ribosomal protein L27</fullName>
    </recommendedName>
</protein>
<dbReference type="GO" id="GO:0005840">
    <property type="term" value="C:ribosome"/>
    <property type="evidence" value="ECO:0007669"/>
    <property type="project" value="UniProtKB-KW"/>
</dbReference>
<dbReference type="Proteomes" id="UP000030693">
    <property type="component" value="Unassembled WGS sequence"/>
</dbReference>
<dbReference type="Pfam" id="PF01777">
    <property type="entry name" value="Ribosomal_L27e"/>
    <property type="match status" value="1"/>
</dbReference>
<dbReference type="CDD" id="cd06090">
    <property type="entry name" value="KOW_RPL27"/>
    <property type="match status" value="1"/>
</dbReference>
<proteinExistence type="inferred from homology"/>
<dbReference type="GO" id="GO:0006412">
    <property type="term" value="P:translation"/>
    <property type="evidence" value="ECO:0007669"/>
    <property type="project" value="InterPro"/>
</dbReference>
<dbReference type="eggNOG" id="KOG3418">
    <property type="taxonomic scope" value="Eukaryota"/>
</dbReference>
<feature type="domain" description="KOW" evidence="5">
    <location>
        <begin position="4"/>
        <end position="31"/>
    </location>
</feature>
<dbReference type="InterPro" id="IPR001141">
    <property type="entry name" value="Ribosomal_eL27"/>
</dbReference>
<reference evidence="6" key="1">
    <citation type="submission" date="2013-04" db="EMBL/GenBank/DDBJ databases">
        <title>The Genome Sequence of Fonticula alba ATCC 38817.</title>
        <authorList>
            <consortium name="The Broad Institute Genomics Platform"/>
            <person name="Russ C."/>
            <person name="Cuomo C."/>
            <person name="Burger G."/>
            <person name="Gray M.W."/>
            <person name="Holland P.W.H."/>
            <person name="King N."/>
            <person name="Lang F.B.F."/>
            <person name="Roger A.J."/>
            <person name="Ruiz-Trillo I."/>
            <person name="Brown M."/>
            <person name="Walker B."/>
            <person name="Young S."/>
            <person name="Zeng Q."/>
            <person name="Gargeya S."/>
            <person name="Fitzgerald M."/>
            <person name="Haas B."/>
            <person name="Abouelleil A."/>
            <person name="Allen A.W."/>
            <person name="Alvarado L."/>
            <person name="Arachchi H.M."/>
            <person name="Berlin A.M."/>
            <person name="Chapman S.B."/>
            <person name="Gainer-Dewar J."/>
            <person name="Goldberg J."/>
            <person name="Griggs A."/>
            <person name="Gujja S."/>
            <person name="Hansen M."/>
            <person name="Howarth C."/>
            <person name="Imamovic A."/>
            <person name="Ireland A."/>
            <person name="Larimer J."/>
            <person name="McCowan C."/>
            <person name="Murphy C."/>
            <person name="Pearson M."/>
            <person name="Poon T.W."/>
            <person name="Priest M."/>
            <person name="Roberts A."/>
            <person name="Saif S."/>
            <person name="Shea T."/>
            <person name="Sisk P."/>
            <person name="Sykes S."/>
            <person name="Wortman J."/>
            <person name="Nusbaum C."/>
            <person name="Birren B."/>
        </authorList>
    </citation>
    <scope>NUCLEOTIDE SEQUENCE [LARGE SCALE GENOMIC DNA]</scope>
    <source>
        <strain evidence="6">ATCC 38817</strain>
    </source>
</reference>
<comment type="similarity">
    <text evidence="1 4">Belongs to the eukaryotic ribosomal protein eL27 family.</text>
</comment>
<sequence>MVKFLKSGKVVIVLNGRFAGHKAVVVRTFDEGQKKSNFGSALLVGINRYPKKVTRTMSKKRIASRSKITPFVKVMNYNHFLPTRYSYDLNDLPRVEVDEIKDPQNRVTVKKGVRTAFETRFKSGKSKWFFTKLRF</sequence>
<organism evidence="6">
    <name type="scientific">Fonticula alba</name>
    <name type="common">Slime mold</name>
    <dbReference type="NCBI Taxonomy" id="691883"/>
    <lineage>
        <taxon>Eukaryota</taxon>
        <taxon>Rotosphaerida</taxon>
        <taxon>Fonticulaceae</taxon>
        <taxon>Fonticula</taxon>
    </lineage>
</organism>
<dbReference type="GO" id="GO:0003735">
    <property type="term" value="F:structural constituent of ribosome"/>
    <property type="evidence" value="ECO:0007669"/>
    <property type="project" value="InterPro"/>
</dbReference>
<dbReference type="InterPro" id="IPR018262">
    <property type="entry name" value="Ribosomal_eL27_CS"/>
</dbReference>
<dbReference type="InterPro" id="IPR038655">
    <property type="entry name" value="Ribosomal_eL27_sf"/>
</dbReference>
<dbReference type="PROSITE" id="PS01107">
    <property type="entry name" value="RIBOSOMAL_L27E"/>
    <property type="match status" value="1"/>
</dbReference>
<dbReference type="InterPro" id="IPR005824">
    <property type="entry name" value="KOW"/>
</dbReference>
<evidence type="ECO:0000256" key="3">
    <source>
        <dbReference type="ARBA" id="ARBA00023274"/>
    </source>
</evidence>
<dbReference type="SMART" id="SM00739">
    <property type="entry name" value="KOW"/>
    <property type="match status" value="1"/>
</dbReference>
<dbReference type="InterPro" id="IPR041991">
    <property type="entry name" value="Ribosomal_eL27_KOW"/>
</dbReference>
<dbReference type="STRING" id="691883.A0A058Z827"/>
<dbReference type="AlphaFoldDB" id="A0A058Z827"/>
<dbReference type="PANTHER" id="PTHR10497">
    <property type="entry name" value="60S RIBOSOMAL PROTEIN L27"/>
    <property type="match status" value="1"/>
</dbReference>
<dbReference type="Gene3D" id="2.30.30.770">
    <property type="match status" value="1"/>
</dbReference>
<keyword evidence="2 4" id="KW-0689">Ribosomal protein</keyword>
<dbReference type="InterPro" id="IPR008991">
    <property type="entry name" value="Translation_prot_SH3-like_sf"/>
</dbReference>
<dbReference type="Pfam" id="PF00467">
    <property type="entry name" value="KOW"/>
    <property type="match status" value="1"/>
</dbReference>
<evidence type="ECO:0000259" key="5">
    <source>
        <dbReference type="SMART" id="SM00739"/>
    </source>
</evidence>
<dbReference type="GeneID" id="20527507"/>
<evidence type="ECO:0000256" key="1">
    <source>
        <dbReference type="ARBA" id="ARBA00009124"/>
    </source>
</evidence>
<dbReference type="RefSeq" id="XP_009494955.1">
    <property type="nucleotide sequence ID" value="XM_009496680.1"/>
</dbReference>
<keyword evidence="7" id="KW-1185">Reference proteome</keyword>
<evidence type="ECO:0000313" key="6">
    <source>
        <dbReference type="EMBL" id="KCV70439.1"/>
    </source>
</evidence>
<dbReference type="OrthoDB" id="2365484at2759"/>
<gene>
    <name evidence="6" type="ORF">H696_02782</name>
</gene>
<evidence type="ECO:0000256" key="4">
    <source>
        <dbReference type="RuleBase" id="RU000575"/>
    </source>
</evidence>